<dbReference type="GO" id="GO:0000155">
    <property type="term" value="F:phosphorelay sensor kinase activity"/>
    <property type="evidence" value="ECO:0007669"/>
    <property type="project" value="InterPro"/>
</dbReference>
<dbReference type="SUPFAM" id="SSF52172">
    <property type="entry name" value="CheY-like"/>
    <property type="match status" value="1"/>
</dbReference>
<evidence type="ECO:0000259" key="7">
    <source>
        <dbReference type="PROSITE" id="PS50110"/>
    </source>
</evidence>
<keyword evidence="5" id="KW-1133">Transmembrane helix</keyword>
<sequence>MEQRLSFFNWSIKKLLFSESDSFSKAKIKIVYSVLLFSILKVLVVLFLTWFYGQSLQLGRAVVLLVIYVALLKLLLNNTIKLKVIAHILIWLGILLVISNILFFSQTVNLVSLQFVFMVTLSSFYLLGTRYGIIYSILGILPVIIYMSFGNELNYFPTNQDTLFSPAFEIIAFLNFTTIVFSHYLFQQAFLANVKEKEALNEQLKIAVKEANQAAQSKSDFLSTMSHELRTPLNSVIGMTNLFLDDTNSSDRTENLNILKFSAVSLHSLINDILDFNKLGADKLNLEAINVNLYELINDICLGLRYQANEKGIDLILDIDEVIKNQEVITDPTRITQIIYNLVGNALKFTSKGSVTVCLKAISISEENINIKFSILDTGIGISKDKQEEIFEPFNQASTSTTRDFGGTGLGLAIVKRLLLLLNSHINLESGLNTGSNFFFEIVFKLTEKVVLEPSASCTELDDNLSDLRILVAEDNLMNRILLKKVLSKWKNEPVFTENGQEALEKSASQLFDVILMDLHMPVMDGYTAAKAIRNLPNVDHSTVHIIAFTASVSNNLSEKVKDVGMNDYMYKPFNPKELYGKLKDISVKKNANNFIKL</sequence>
<dbReference type="Gene3D" id="3.30.565.10">
    <property type="entry name" value="Histidine kinase-like ATPase, C-terminal domain"/>
    <property type="match status" value="1"/>
</dbReference>
<dbReference type="OrthoDB" id="9811889at2"/>
<evidence type="ECO:0000259" key="6">
    <source>
        <dbReference type="PROSITE" id="PS50109"/>
    </source>
</evidence>
<dbReference type="EMBL" id="SWBP01000003">
    <property type="protein sequence ID" value="TKB97758.1"/>
    <property type="molecule type" value="Genomic_DNA"/>
</dbReference>
<dbReference type="RefSeq" id="WP_136826333.1">
    <property type="nucleotide sequence ID" value="NZ_SWBP01000003.1"/>
</dbReference>
<dbReference type="SUPFAM" id="SSF55874">
    <property type="entry name" value="ATPase domain of HSP90 chaperone/DNA topoisomerase II/histidine kinase"/>
    <property type="match status" value="1"/>
</dbReference>
<feature type="transmembrane region" description="Helical" evidence="5">
    <location>
        <begin position="30"/>
        <end position="52"/>
    </location>
</feature>
<dbReference type="SMART" id="SM00448">
    <property type="entry name" value="REC"/>
    <property type="match status" value="1"/>
</dbReference>
<dbReference type="Pfam" id="PF00072">
    <property type="entry name" value="Response_reg"/>
    <property type="match status" value="1"/>
</dbReference>
<keyword evidence="5" id="KW-0472">Membrane</keyword>
<dbReference type="CDD" id="cd17546">
    <property type="entry name" value="REC_hyHK_CKI1_RcsC-like"/>
    <property type="match status" value="1"/>
</dbReference>
<dbReference type="AlphaFoldDB" id="A0A4U1BZ39"/>
<protein>
    <recommendedName>
        <fullName evidence="2">histidine kinase</fullName>
        <ecNumber evidence="2">2.7.13.3</ecNumber>
    </recommendedName>
</protein>
<feature type="transmembrane region" description="Helical" evidence="5">
    <location>
        <begin position="163"/>
        <end position="186"/>
    </location>
</feature>
<dbReference type="InterPro" id="IPR004358">
    <property type="entry name" value="Sig_transdc_His_kin-like_C"/>
</dbReference>
<evidence type="ECO:0000256" key="3">
    <source>
        <dbReference type="ARBA" id="ARBA00022553"/>
    </source>
</evidence>
<dbReference type="CDD" id="cd00082">
    <property type="entry name" value="HisKA"/>
    <property type="match status" value="1"/>
</dbReference>
<gene>
    <name evidence="8" type="ORF">FA046_10370</name>
</gene>
<keyword evidence="3 4" id="KW-0597">Phosphoprotein</keyword>
<feature type="domain" description="Histidine kinase" evidence="6">
    <location>
        <begin position="224"/>
        <end position="446"/>
    </location>
</feature>
<dbReference type="SMART" id="SM00388">
    <property type="entry name" value="HisKA"/>
    <property type="match status" value="1"/>
</dbReference>
<dbReference type="InterPro" id="IPR011006">
    <property type="entry name" value="CheY-like_superfamily"/>
</dbReference>
<dbReference type="InterPro" id="IPR005467">
    <property type="entry name" value="His_kinase_dom"/>
</dbReference>
<evidence type="ECO:0000256" key="5">
    <source>
        <dbReference type="SAM" id="Phobius"/>
    </source>
</evidence>
<dbReference type="InterPro" id="IPR036097">
    <property type="entry name" value="HisK_dim/P_sf"/>
</dbReference>
<proteinExistence type="predicted"/>
<dbReference type="SUPFAM" id="SSF47384">
    <property type="entry name" value="Homodimeric domain of signal transducing histidine kinase"/>
    <property type="match status" value="1"/>
</dbReference>
<feature type="domain" description="Response regulatory" evidence="7">
    <location>
        <begin position="469"/>
        <end position="587"/>
    </location>
</feature>
<organism evidence="8 9">
    <name type="scientific">Pedobacter cryophilus</name>
    <dbReference type="NCBI Taxonomy" id="2571271"/>
    <lineage>
        <taxon>Bacteria</taxon>
        <taxon>Pseudomonadati</taxon>
        <taxon>Bacteroidota</taxon>
        <taxon>Sphingobacteriia</taxon>
        <taxon>Sphingobacteriales</taxon>
        <taxon>Sphingobacteriaceae</taxon>
        <taxon>Pedobacter</taxon>
    </lineage>
</organism>
<dbReference type="InterPro" id="IPR001789">
    <property type="entry name" value="Sig_transdc_resp-reg_receiver"/>
</dbReference>
<feature type="transmembrane region" description="Helical" evidence="5">
    <location>
        <begin position="58"/>
        <end position="76"/>
    </location>
</feature>
<dbReference type="EC" id="2.7.13.3" evidence="2"/>
<evidence type="ECO:0000256" key="1">
    <source>
        <dbReference type="ARBA" id="ARBA00000085"/>
    </source>
</evidence>
<dbReference type="Gene3D" id="1.10.287.130">
    <property type="match status" value="1"/>
</dbReference>
<feature type="modified residue" description="4-aspartylphosphate" evidence="4">
    <location>
        <position position="518"/>
    </location>
</feature>
<keyword evidence="5" id="KW-0812">Transmembrane</keyword>
<name>A0A4U1BZ39_9SPHI</name>
<dbReference type="Gene3D" id="3.40.50.2300">
    <property type="match status" value="1"/>
</dbReference>
<evidence type="ECO:0000313" key="9">
    <source>
        <dbReference type="Proteomes" id="UP000308181"/>
    </source>
</evidence>
<dbReference type="SMART" id="SM00387">
    <property type="entry name" value="HATPase_c"/>
    <property type="match status" value="1"/>
</dbReference>
<reference evidence="8 9" key="1">
    <citation type="submission" date="2019-04" db="EMBL/GenBank/DDBJ databases">
        <title>Pedobacter sp. AR-3-17 sp. nov., isolated from Arctic soil.</title>
        <authorList>
            <person name="Dahal R.H."/>
            <person name="Kim D.-U."/>
        </authorList>
    </citation>
    <scope>NUCLEOTIDE SEQUENCE [LARGE SCALE GENOMIC DNA]</scope>
    <source>
        <strain evidence="8 9">AR-3-17</strain>
    </source>
</reference>
<keyword evidence="9" id="KW-1185">Reference proteome</keyword>
<evidence type="ECO:0000256" key="4">
    <source>
        <dbReference type="PROSITE-ProRule" id="PRU00169"/>
    </source>
</evidence>
<dbReference type="PROSITE" id="PS50109">
    <property type="entry name" value="HIS_KIN"/>
    <property type="match status" value="1"/>
</dbReference>
<dbReference type="Proteomes" id="UP000308181">
    <property type="component" value="Unassembled WGS sequence"/>
</dbReference>
<accession>A0A4U1BZ39</accession>
<dbReference type="FunFam" id="3.30.565.10:FF:000010">
    <property type="entry name" value="Sensor histidine kinase RcsC"/>
    <property type="match status" value="1"/>
</dbReference>
<evidence type="ECO:0000313" key="8">
    <source>
        <dbReference type="EMBL" id="TKB97758.1"/>
    </source>
</evidence>
<dbReference type="PROSITE" id="PS50110">
    <property type="entry name" value="RESPONSE_REGULATORY"/>
    <property type="match status" value="1"/>
</dbReference>
<dbReference type="InterPro" id="IPR036890">
    <property type="entry name" value="HATPase_C_sf"/>
</dbReference>
<dbReference type="PANTHER" id="PTHR45339:SF3">
    <property type="entry name" value="HISTIDINE KINASE"/>
    <property type="match status" value="1"/>
</dbReference>
<evidence type="ECO:0000256" key="2">
    <source>
        <dbReference type="ARBA" id="ARBA00012438"/>
    </source>
</evidence>
<dbReference type="Pfam" id="PF02518">
    <property type="entry name" value="HATPase_c"/>
    <property type="match status" value="1"/>
</dbReference>
<comment type="catalytic activity">
    <reaction evidence="1">
        <text>ATP + protein L-histidine = ADP + protein N-phospho-L-histidine.</text>
        <dbReference type="EC" id="2.7.13.3"/>
    </reaction>
</comment>
<dbReference type="InterPro" id="IPR003594">
    <property type="entry name" value="HATPase_dom"/>
</dbReference>
<dbReference type="PRINTS" id="PR00344">
    <property type="entry name" value="BCTRLSENSOR"/>
</dbReference>
<feature type="transmembrane region" description="Helical" evidence="5">
    <location>
        <begin position="133"/>
        <end position="151"/>
    </location>
</feature>
<dbReference type="PANTHER" id="PTHR45339">
    <property type="entry name" value="HYBRID SIGNAL TRANSDUCTION HISTIDINE KINASE J"/>
    <property type="match status" value="1"/>
</dbReference>
<dbReference type="InterPro" id="IPR003661">
    <property type="entry name" value="HisK_dim/P_dom"/>
</dbReference>
<dbReference type="CDD" id="cd16922">
    <property type="entry name" value="HATPase_EvgS-ArcB-TorS-like"/>
    <property type="match status" value="1"/>
</dbReference>
<comment type="caution">
    <text evidence="8">The sequence shown here is derived from an EMBL/GenBank/DDBJ whole genome shotgun (WGS) entry which is preliminary data.</text>
</comment>
<feature type="transmembrane region" description="Helical" evidence="5">
    <location>
        <begin position="88"/>
        <end position="105"/>
    </location>
</feature>
<dbReference type="Pfam" id="PF00512">
    <property type="entry name" value="HisKA"/>
    <property type="match status" value="1"/>
</dbReference>